<dbReference type="InterPro" id="IPR015882">
    <property type="entry name" value="HEX_bac_N"/>
</dbReference>
<dbReference type="GO" id="GO:0005975">
    <property type="term" value="P:carbohydrate metabolic process"/>
    <property type="evidence" value="ECO:0007669"/>
    <property type="project" value="InterPro"/>
</dbReference>
<accession>A0A286AA91</accession>
<feature type="domain" description="Beta-hexosaminidase bacterial type N-terminal" evidence="9">
    <location>
        <begin position="41"/>
        <end position="176"/>
    </location>
</feature>
<dbReference type="Pfam" id="PF00728">
    <property type="entry name" value="Glyco_hydro_20"/>
    <property type="match status" value="1"/>
</dbReference>
<evidence type="ECO:0000256" key="4">
    <source>
        <dbReference type="ARBA" id="ARBA00022801"/>
    </source>
</evidence>
<comment type="catalytic activity">
    <reaction evidence="1">
        <text>Hydrolysis of terminal non-reducing N-acetyl-D-hexosamine residues in N-acetyl-beta-D-hexosaminides.</text>
        <dbReference type="EC" id="3.2.1.52"/>
    </reaction>
</comment>
<dbReference type="SUPFAM" id="SSF51445">
    <property type="entry name" value="(Trans)glycosidases"/>
    <property type="match status" value="1"/>
</dbReference>
<dbReference type="CDD" id="cd06563">
    <property type="entry name" value="GH20_chitobiase-like"/>
    <property type="match status" value="1"/>
</dbReference>
<dbReference type="EC" id="3.2.1.52" evidence="3"/>
<dbReference type="PANTHER" id="PTHR22600:SF57">
    <property type="entry name" value="BETA-N-ACETYLHEXOSAMINIDASE"/>
    <property type="match status" value="1"/>
</dbReference>
<dbReference type="EMBL" id="OCMT01000003">
    <property type="protein sequence ID" value="SOD18833.1"/>
    <property type="molecule type" value="Genomic_DNA"/>
</dbReference>
<evidence type="ECO:0000256" key="2">
    <source>
        <dbReference type="ARBA" id="ARBA00006285"/>
    </source>
</evidence>
<dbReference type="InterPro" id="IPR015883">
    <property type="entry name" value="Glyco_hydro_20_cat"/>
</dbReference>
<keyword evidence="7" id="KW-0732">Signal</keyword>
<evidence type="ECO:0000259" key="9">
    <source>
        <dbReference type="Pfam" id="PF02838"/>
    </source>
</evidence>
<dbReference type="GO" id="GO:0030203">
    <property type="term" value="P:glycosaminoglycan metabolic process"/>
    <property type="evidence" value="ECO:0007669"/>
    <property type="project" value="TreeGrafter"/>
</dbReference>
<proteinExistence type="inferred from homology"/>
<dbReference type="PRINTS" id="PR00738">
    <property type="entry name" value="GLHYDRLASE20"/>
</dbReference>
<feature type="chain" id="PRO_5012696244" description="beta-N-acetylhexosaminidase" evidence="7">
    <location>
        <begin position="19"/>
        <end position="654"/>
    </location>
</feature>
<dbReference type="PANTHER" id="PTHR22600">
    <property type="entry name" value="BETA-HEXOSAMINIDASE"/>
    <property type="match status" value="1"/>
</dbReference>
<dbReference type="GO" id="GO:0016020">
    <property type="term" value="C:membrane"/>
    <property type="evidence" value="ECO:0007669"/>
    <property type="project" value="TreeGrafter"/>
</dbReference>
<dbReference type="Gene3D" id="3.30.379.10">
    <property type="entry name" value="Chitobiase/beta-hexosaminidase domain 2-like"/>
    <property type="match status" value="1"/>
</dbReference>
<feature type="domain" description="Glycoside hydrolase family 20 catalytic" evidence="8">
    <location>
        <begin position="181"/>
        <end position="536"/>
    </location>
</feature>
<name>A0A286AA91_9SPHI</name>
<evidence type="ECO:0000313" key="10">
    <source>
        <dbReference type="EMBL" id="SOD18833.1"/>
    </source>
</evidence>
<feature type="active site" description="Proton donor" evidence="6">
    <location>
        <position position="371"/>
    </location>
</feature>
<dbReference type="RefSeq" id="WP_097133011.1">
    <property type="nucleotide sequence ID" value="NZ_OCMT01000003.1"/>
</dbReference>
<evidence type="ECO:0000313" key="11">
    <source>
        <dbReference type="Proteomes" id="UP000219281"/>
    </source>
</evidence>
<sequence length="654" mass="74788">MKLLLSSALISLSLGSLAQNTVVATDEIALNQTANHAHSEIAIIPEPVTITKQDGHFKLPESILIQTSKPTELKQAIAFLQERLSVPTGYFVSSTAAASNTANIRLVLTERNDAAIGAEGYHLQVTPQQITITANKPAGIFYGVQTLMQLLPKEIESKEEVKDVTWKVPCVNITDYPRLGWRGLMFDVARHFFTKDEVKQYIDAMVRYKYNILHLHLTDDEGWRIEIKGYPKLTEVGAWNVKRVGSFGNFIPTKPEEPRNYGGFYTQEDLKELVAYAKERFVNILPEVDVPGHSLAAVASYPELSCTPDAVNYKVRSGERIMDWSRGVPPLAMVDNTLCPANEKVYEFLDTVVSQVAKIFPFEYMHMGGDEAPHNFWEKTPQILELMKRENLKNMHQVQSYFERRLEKIVAKHGKRFMAWDEVLEGGVSQSTAVMSWRDMKYGVQAAKNKHEVVMSPTQYAYLDYMQADEITEPKVYKGLRLSKTYQFDPVPDGVDPKYIKGGQGNLWTEQVYNIRQAEYQTWPRGFALAESVWSPKEKKNWNNFFARTEQHFERLAIAETKYAPSVYDPIFTVKRTADGKLLVTLDKEVEDLDIYYSFDNSFPDHFYPKYTEPLVVPIDANMLRVITYRGKKPIGRMMNMPIEELNKRAPMKK</sequence>
<feature type="signal peptide" evidence="7">
    <location>
        <begin position="1"/>
        <end position="18"/>
    </location>
</feature>
<keyword evidence="5" id="KW-0326">Glycosidase</keyword>
<gene>
    <name evidence="10" type="ORF">SAMN06297358_3209</name>
</gene>
<keyword evidence="11" id="KW-1185">Reference proteome</keyword>
<organism evidence="10 11">
    <name type="scientific">Pedobacter xixiisoli</name>
    <dbReference type="NCBI Taxonomy" id="1476464"/>
    <lineage>
        <taxon>Bacteria</taxon>
        <taxon>Pseudomonadati</taxon>
        <taxon>Bacteroidota</taxon>
        <taxon>Sphingobacteriia</taxon>
        <taxon>Sphingobacteriales</taxon>
        <taxon>Sphingobacteriaceae</taxon>
        <taxon>Pedobacter</taxon>
    </lineage>
</organism>
<dbReference type="AlphaFoldDB" id="A0A286AA91"/>
<reference evidence="11" key="1">
    <citation type="submission" date="2017-09" db="EMBL/GenBank/DDBJ databases">
        <authorList>
            <person name="Varghese N."/>
            <person name="Submissions S."/>
        </authorList>
    </citation>
    <scope>NUCLEOTIDE SEQUENCE [LARGE SCALE GENOMIC DNA]</scope>
    <source>
        <strain evidence="11">CGMCC 1.12803</strain>
    </source>
</reference>
<comment type="similarity">
    <text evidence="2">Belongs to the glycosyl hydrolase 20 family.</text>
</comment>
<dbReference type="InterPro" id="IPR025705">
    <property type="entry name" value="Beta_hexosaminidase_sua/sub"/>
</dbReference>
<evidence type="ECO:0000256" key="6">
    <source>
        <dbReference type="PIRSR" id="PIRSR625705-1"/>
    </source>
</evidence>
<dbReference type="Proteomes" id="UP000219281">
    <property type="component" value="Unassembled WGS sequence"/>
</dbReference>
<dbReference type="InterPro" id="IPR017853">
    <property type="entry name" value="GH"/>
</dbReference>
<dbReference type="SUPFAM" id="SSF55545">
    <property type="entry name" value="beta-N-acetylhexosaminidase-like domain"/>
    <property type="match status" value="1"/>
</dbReference>
<protein>
    <recommendedName>
        <fullName evidence="3">beta-N-acetylhexosaminidase</fullName>
        <ecNumber evidence="3">3.2.1.52</ecNumber>
    </recommendedName>
</protein>
<evidence type="ECO:0000256" key="1">
    <source>
        <dbReference type="ARBA" id="ARBA00001231"/>
    </source>
</evidence>
<dbReference type="GO" id="GO:0004563">
    <property type="term" value="F:beta-N-acetylhexosaminidase activity"/>
    <property type="evidence" value="ECO:0007669"/>
    <property type="project" value="UniProtKB-EC"/>
</dbReference>
<evidence type="ECO:0000256" key="3">
    <source>
        <dbReference type="ARBA" id="ARBA00012663"/>
    </source>
</evidence>
<dbReference type="InterPro" id="IPR029018">
    <property type="entry name" value="Hex-like_dom2"/>
</dbReference>
<dbReference type="Gene3D" id="3.20.20.80">
    <property type="entry name" value="Glycosidases"/>
    <property type="match status" value="1"/>
</dbReference>
<keyword evidence="4" id="KW-0378">Hydrolase</keyword>
<evidence type="ECO:0000256" key="5">
    <source>
        <dbReference type="ARBA" id="ARBA00023295"/>
    </source>
</evidence>
<dbReference type="OrthoDB" id="1006965at2"/>
<evidence type="ECO:0000259" key="8">
    <source>
        <dbReference type="Pfam" id="PF00728"/>
    </source>
</evidence>
<dbReference type="Pfam" id="PF02838">
    <property type="entry name" value="Glyco_hydro_20b"/>
    <property type="match status" value="1"/>
</dbReference>
<evidence type="ECO:0000256" key="7">
    <source>
        <dbReference type="SAM" id="SignalP"/>
    </source>
</evidence>